<evidence type="ECO:0000313" key="2">
    <source>
        <dbReference type="EMBL" id="EYB82110.1"/>
    </source>
</evidence>
<dbReference type="EMBL" id="JARK01001702">
    <property type="protein sequence ID" value="EYB82110.1"/>
    <property type="molecule type" value="Genomic_DNA"/>
</dbReference>
<keyword evidence="3" id="KW-1185">Reference proteome</keyword>
<comment type="caution">
    <text evidence="2">The sequence shown here is derived from an EMBL/GenBank/DDBJ whole genome shotgun (WGS) entry which is preliminary data.</text>
</comment>
<sequence>MDVDVKTFNVIQLSNDVATHIARCESADGLLLRIHRVANAIDNVYAHRITIESELLPYFSPDPMMPKNIFDILAHFGVNTNTIAVTYATAAAACRQGSHNIARICAKLLLGNITRTCPPSHDETPILHKFPHPQPTSTVTGSKPQPELPARTSPTPVSCGRLATKFEPDTSRRTPHQKHNALSLLMTPPRDKAIQSCL</sequence>
<gene>
    <name evidence="2" type="primary">Acey_s0366.g12</name>
    <name evidence="2" type="ORF">Y032_0366g12</name>
</gene>
<reference evidence="3" key="1">
    <citation type="journal article" date="2015" name="Nat. Genet.">
        <title>The genome and transcriptome of the zoonotic hookworm Ancylostoma ceylanicum identify infection-specific gene families.</title>
        <authorList>
            <person name="Schwarz E.M."/>
            <person name="Hu Y."/>
            <person name="Antoshechkin I."/>
            <person name="Miller M.M."/>
            <person name="Sternberg P.W."/>
            <person name="Aroian R.V."/>
        </authorList>
    </citation>
    <scope>NUCLEOTIDE SEQUENCE</scope>
    <source>
        <strain evidence="3">HY135</strain>
    </source>
</reference>
<evidence type="ECO:0000256" key="1">
    <source>
        <dbReference type="SAM" id="MobiDB-lite"/>
    </source>
</evidence>
<proteinExistence type="predicted"/>
<dbReference type="Proteomes" id="UP000024635">
    <property type="component" value="Unassembled WGS sequence"/>
</dbReference>
<accession>A0A016RUR1</accession>
<organism evidence="2 3">
    <name type="scientific">Ancylostoma ceylanicum</name>
    <dbReference type="NCBI Taxonomy" id="53326"/>
    <lineage>
        <taxon>Eukaryota</taxon>
        <taxon>Metazoa</taxon>
        <taxon>Ecdysozoa</taxon>
        <taxon>Nematoda</taxon>
        <taxon>Chromadorea</taxon>
        <taxon>Rhabditida</taxon>
        <taxon>Rhabditina</taxon>
        <taxon>Rhabditomorpha</taxon>
        <taxon>Strongyloidea</taxon>
        <taxon>Ancylostomatidae</taxon>
        <taxon>Ancylostomatinae</taxon>
        <taxon>Ancylostoma</taxon>
    </lineage>
</organism>
<dbReference type="AlphaFoldDB" id="A0A016RUR1"/>
<evidence type="ECO:0000313" key="3">
    <source>
        <dbReference type="Proteomes" id="UP000024635"/>
    </source>
</evidence>
<protein>
    <submittedName>
        <fullName evidence="2">Uncharacterized protein</fullName>
    </submittedName>
</protein>
<feature type="region of interest" description="Disordered" evidence="1">
    <location>
        <begin position="131"/>
        <end position="159"/>
    </location>
</feature>
<name>A0A016RUR1_9BILA</name>